<dbReference type="Proteomes" id="UP000050874">
    <property type="component" value="Unassembled WGS sequence"/>
</dbReference>
<protein>
    <recommendedName>
        <fullName evidence="3">Sulfotransferase family protein</fullName>
    </recommendedName>
</protein>
<reference evidence="2" key="1">
    <citation type="submission" date="2015-10" db="EMBL/GenBank/DDBJ databases">
        <title>Metagenome-Assembled Genomes uncover a global brackish microbiome.</title>
        <authorList>
            <person name="Hugerth L.W."/>
            <person name="Larsson J."/>
            <person name="Alneberg J."/>
            <person name="Lindh M.V."/>
            <person name="Legrand C."/>
            <person name="Pinhassi J."/>
            <person name="Andersson A."/>
        </authorList>
    </citation>
    <scope>NUCLEOTIDE SEQUENCE [LARGE SCALE GENOMIC DNA]</scope>
</reference>
<comment type="caution">
    <text evidence="1">The sequence shown here is derived from an EMBL/GenBank/DDBJ whole genome shotgun (WGS) entry which is preliminary data.</text>
</comment>
<dbReference type="EMBL" id="LIAV01000152">
    <property type="protein sequence ID" value="KRO40237.1"/>
    <property type="molecule type" value="Genomic_DNA"/>
</dbReference>
<proteinExistence type="predicted"/>
<name>A0A0R2PVV6_9GAMM</name>
<organism evidence="1 2">
    <name type="scientific">SAR86 cluster bacterium BACL1 MAG-120920-bin57</name>
    <dbReference type="NCBI Taxonomy" id="1655571"/>
    <lineage>
        <taxon>Bacteria</taxon>
        <taxon>Pseudomonadati</taxon>
        <taxon>Pseudomonadota</taxon>
        <taxon>Gammaproteobacteria</taxon>
        <taxon>SAR86 cluster</taxon>
    </lineage>
</organism>
<evidence type="ECO:0000313" key="2">
    <source>
        <dbReference type="Proteomes" id="UP000050874"/>
    </source>
</evidence>
<dbReference type="AlphaFoldDB" id="A0A0R2PVV6"/>
<sequence>MLINSIKVFGERHCGTNAIGYFAGKNFTLKFQHYNFLGWKHRLAPKQEEWSKFAVEQCLFIFCLRNPYSWLKAMHQEPYYDHYPKIKELSFEQFVQFSIEDYENPIAMWNQKNASYLCMAAEVPNAIIIPVEKFHAAQEVVHSEIQTILGQSDVPFIRMQDYVNGRGLHDQKDIEFSLAIPNLDQNTIELINASLSPEILKQCNYQKI</sequence>
<evidence type="ECO:0008006" key="3">
    <source>
        <dbReference type="Google" id="ProtNLM"/>
    </source>
</evidence>
<evidence type="ECO:0000313" key="1">
    <source>
        <dbReference type="EMBL" id="KRO40237.1"/>
    </source>
</evidence>
<gene>
    <name evidence="1" type="ORF">ABR63_05375</name>
</gene>
<accession>A0A0R2PVV6</accession>